<name>A0A7H0VA23_9FLAO</name>
<evidence type="ECO:0000313" key="2">
    <source>
        <dbReference type="Proteomes" id="UP000516305"/>
    </source>
</evidence>
<reference evidence="1 2" key="1">
    <citation type="submission" date="2020-08" db="EMBL/GenBank/DDBJ databases">
        <title>Croceimicrobium hydrocarbonivorans gen. nov., sp. nov., a novel marine bacterium isolated from a bacterial consortium that degrades polyethylene terephthalate.</title>
        <authorList>
            <person name="Liu R."/>
        </authorList>
    </citation>
    <scope>NUCLEOTIDE SEQUENCE [LARGE SCALE GENOMIC DNA]</scope>
    <source>
        <strain evidence="1 2">A20-9</strain>
    </source>
</reference>
<dbReference type="InterPro" id="IPR021109">
    <property type="entry name" value="Peptidase_aspartic_dom_sf"/>
</dbReference>
<dbReference type="GO" id="GO:0006508">
    <property type="term" value="P:proteolysis"/>
    <property type="evidence" value="ECO:0007669"/>
    <property type="project" value="UniProtKB-KW"/>
</dbReference>
<dbReference type="Proteomes" id="UP000516305">
    <property type="component" value="Chromosome"/>
</dbReference>
<dbReference type="AlphaFoldDB" id="A0A7H0VA23"/>
<dbReference type="EMBL" id="CP060139">
    <property type="protein sequence ID" value="QNR22571.1"/>
    <property type="molecule type" value="Genomic_DNA"/>
</dbReference>
<evidence type="ECO:0000313" key="1">
    <source>
        <dbReference type="EMBL" id="QNR22571.1"/>
    </source>
</evidence>
<dbReference type="KEGG" id="chyd:H4K34_09235"/>
<accession>A0A7H0VA23</accession>
<organism evidence="1 2">
    <name type="scientific">Croceimicrobium hydrocarbonivorans</name>
    <dbReference type="NCBI Taxonomy" id="2761580"/>
    <lineage>
        <taxon>Bacteria</taxon>
        <taxon>Pseudomonadati</taxon>
        <taxon>Bacteroidota</taxon>
        <taxon>Flavobacteriia</taxon>
        <taxon>Flavobacteriales</taxon>
        <taxon>Owenweeksiaceae</taxon>
        <taxon>Croceimicrobium</taxon>
    </lineage>
</organism>
<keyword evidence="2" id="KW-1185">Reference proteome</keyword>
<proteinExistence type="predicted"/>
<dbReference type="GO" id="GO:0008233">
    <property type="term" value="F:peptidase activity"/>
    <property type="evidence" value="ECO:0007669"/>
    <property type="project" value="UniProtKB-KW"/>
</dbReference>
<sequence length="325" mass="36838">MRTWIGIFLMLCSISLWGEEPPELSFSSGAYNQRLIMQRPVPKGDFQRMVIPVKRVGNLIIVEATVDGIRGNFIFDTGAPYLVLNATYFRDYKEEKGHIATDVTGKLNTQRTTEVERLKVMGMYYENLEADVSDLSTIENKRGIQVLGLLGVNLFMRMEIEINLQAEQLIVYRTDREGRRLEQPTYRMEGDYHKSFELRNNAIIASGTIAGQSLNFCFDTGAEALLLDNDLDEDVYTEMRIVRRSTLTGAAGSSTEVLFGALREMEFGPTLKSCQVMIADLEEIGRAYGFPVDGFVGYDLLRMGSVCINFKTKELIVNVFRKEHE</sequence>
<dbReference type="Gene3D" id="2.40.70.10">
    <property type="entry name" value="Acid Proteases"/>
    <property type="match status" value="2"/>
</dbReference>
<dbReference type="Pfam" id="PF13650">
    <property type="entry name" value="Asp_protease_2"/>
    <property type="match status" value="2"/>
</dbReference>
<gene>
    <name evidence="1" type="ORF">H4K34_09235</name>
</gene>
<dbReference type="RefSeq" id="WP_210757137.1">
    <property type="nucleotide sequence ID" value="NZ_CP060139.1"/>
</dbReference>
<protein>
    <submittedName>
        <fullName evidence="1">Aspartyl protease family protein</fullName>
    </submittedName>
</protein>
<keyword evidence="1" id="KW-0645">Protease</keyword>
<keyword evidence="1" id="KW-0378">Hydrolase</keyword>